<proteinExistence type="predicted"/>
<dbReference type="Proteomes" id="UP001529510">
    <property type="component" value="Unassembled WGS sequence"/>
</dbReference>
<keyword evidence="3" id="KW-1185">Reference proteome</keyword>
<protein>
    <submittedName>
        <fullName evidence="2">Uncharacterized protein</fullName>
    </submittedName>
</protein>
<name>A0ABD0PG24_CIRMR</name>
<sequence length="269" mass="28322">MWRILIFPPAENMRTLQLTTSQRLPPAAPMSLLPPFSRAPPSSSAQNPRTPATARSRTSAAAPQPAAALRSGPTASNMASQMCHKDAMDPYGLLSPSPPEPEHHSEPERPPEPAPPERPPEPAPPERPPVPVPPKPGPPVPSRADNTVISPKKIWGGATRLNCVLGHGSPSSLTHHSSLSCVLGYGSPSSLILHGIPDCMPRRGSPRSLTCHGIPDCMLRHGSLSSLIRPGGVPALPPVSALHEPPGHPLYPRCICYGARRALWGGGGG</sequence>
<organism evidence="2 3">
    <name type="scientific">Cirrhinus mrigala</name>
    <name type="common">Mrigala</name>
    <dbReference type="NCBI Taxonomy" id="683832"/>
    <lineage>
        <taxon>Eukaryota</taxon>
        <taxon>Metazoa</taxon>
        <taxon>Chordata</taxon>
        <taxon>Craniata</taxon>
        <taxon>Vertebrata</taxon>
        <taxon>Euteleostomi</taxon>
        <taxon>Actinopterygii</taxon>
        <taxon>Neopterygii</taxon>
        <taxon>Teleostei</taxon>
        <taxon>Ostariophysi</taxon>
        <taxon>Cypriniformes</taxon>
        <taxon>Cyprinidae</taxon>
        <taxon>Labeoninae</taxon>
        <taxon>Labeonini</taxon>
        <taxon>Cirrhinus</taxon>
    </lineage>
</organism>
<dbReference type="EMBL" id="JAMKFB020000016">
    <property type="protein sequence ID" value="KAL0172980.1"/>
    <property type="molecule type" value="Genomic_DNA"/>
</dbReference>
<accession>A0ABD0PG24</accession>
<evidence type="ECO:0000313" key="2">
    <source>
        <dbReference type="EMBL" id="KAL0172980.1"/>
    </source>
</evidence>
<gene>
    <name evidence="2" type="ORF">M9458_033291</name>
</gene>
<feature type="region of interest" description="Disordered" evidence="1">
    <location>
        <begin position="25"/>
        <end position="147"/>
    </location>
</feature>
<feature type="compositionally biased region" description="Low complexity" evidence="1">
    <location>
        <begin position="29"/>
        <end position="71"/>
    </location>
</feature>
<reference evidence="2 3" key="1">
    <citation type="submission" date="2024-05" db="EMBL/GenBank/DDBJ databases">
        <title>Genome sequencing and assembly of Indian major carp, Cirrhinus mrigala (Hamilton, 1822).</title>
        <authorList>
            <person name="Mohindra V."/>
            <person name="Chowdhury L.M."/>
            <person name="Lal K."/>
            <person name="Jena J.K."/>
        </authorList>
    </citation>
    <scope>NUCLEOTIDE SEQUENCE [LARGE SCALE GENOMIC DNA]</scope>
    <source>
        <strain evidence="2">CM1030</strain>
        <tissue evidence="2">Blood</tissue>
    </source>
</reference>
<comment type="caution">
    <text evidence="2">The sequence shown here is derived from an EMBL/GenBank/DDBJ whole genome shotgun (WGS) entry which is preliminary data.</text>
</comment>
<evidence type="ECO:0000256" key="1">
    <source>
        <dbReference type="SAM" id="MobiDB-lite"/>
    </source>
</evidence>
<evidence type="ECO:0000313" key="3">
    <source>
        <dbReference type="Proteomes" id="UP001529510"/>
    </source>
</evidence>
<feature type="compositionally biased region" description="Pro residues" evidence="1">
    <location>
        <begin position="112"/>
        <end position="141"/>
    </location>
</feature>
<dbReference type="AlphaFoldDB" id="A0ABD0PG24"/>
<feature type="compositionally biased region" description="Basic and acidic residues" evidence="1">
    <location>
        <begin position="100"/>
        <end position="111"/>
    </location>
</feature>